<dbReference type="InterPro" id="IPR036909">
    <property type="entry name" value="Cyt_c-like_dom_sf"/>
</dbReference>
<dbReference type="InterPro" id="IPR009056">
    <property type="entry name" value="Cyt_c-like_dom"/>
</dbReference>
<dbReference type="PROSITE" id="PS51007">
    <property type="entry name" value="CYTC"/>
    <property type="match status" value="1"/>
</dbReference>
<keyword evidence="1 4" id="KW-0349">Heme</keyword>
<dbReference type="RefSeq" id="WP_264514731.1">
    <property type="nucleotide sequence ID" value="NZ_JAPDDR010000008.1"/>
</dbReference>
<dbReference type="Gene3D" id="1.10.760.10">
    <property type="entry name" value="Cytochrome c-like domain"/>
    <property type="match status" value="1"/>
</dbReference>
<dbReference type="PANTHER" id="PTHR33546:SF1">
    <property type="entry name" value="LARGE, MULTIFUNCTIONAL SECRETED PROTEIN"/>
    <property type="match status" value="1"/>
</dbReference>
<evidence type="ECO:0000313" key="8">
    <source>
        <dbReference type="Proteomes" id="UP001165653"/>
    </source>
</evidence>
<dbReference type="Pfam" id="PF00034">
    <property type="entry name" value="Cytochrom_C"/>
    <property type="match status" value="1"/>
</dbReference>
<evidence type="ECO:0000256" key="3">
    <source>
        <dbReference type="ARBA" id="ARBA00023004"/>
    </source>
</evidence>
<dbReference type="EMBL" id="JAPDDR010000008">
    <property type="protein sequence ID" value="MCW1915192.1"/>
    <property type="molecule type" value="Genomic_DNA"/>
</dbReference>
<proteinExistence type="predicted"/>
<keyword evidence="3 4" id="KW-0408">Iron</keyword>
<keyword evidence="5" id="KW-0732">Signal</keyword>
<comment type="caution">
    <text evidence="7">The sequence shown here is derived from an EMBL/GenBank/DDBJ whole genome shotgun (WGS) entry which is preliminary data.</text>
</comment>
<dbReference type="Gene3D" id="2.120.10.30">
    <property type="entry name" value="TolB, C-terminal domain"/>
    <property type="match status" value="1"/>
</dbReference>
<dbReference type="InterPro" id="IPR013427">
    <property type="entry name" value="Haem-bd_dom_put"/>
</dbReference>
<dbReference type="NCBIfam" id="TIGR02603">
    <property type="entry name" value="CxxCH_TIGR02603"/>
    <property type="match status" value="1"/>
</dbReference>
<reference evidence="7" key="1">
    <citation type="submission" date="2022-10" db="EMBL/GenBank/DDBJ databases">
        <title>Luteolibacter sp. GHJ8, whole genome shotgun sequencing project.</title>
        <authorList>
            <person name="Zhao G."/>
            <person name="Shen L."/>
        </authorList>
    </citation>
    <scope>NUCLEOTIDE SEQUENCE</scope>
    <source>
        <strain evidence="7">GHJ8</strain>
    </source>
</reference>
<name>A0ABT3G5R7_9BACT</name>
<feature type="domain" description="Cytochrome c" evidence="6">
    <location>
        <begin position="836"/>
        <end position="968"/>
    </location>
</feature>
<evidence type="ECO:0000256" key="1">
    <source>
        <dbReference type="ARBA" id="ARBA00022617"/>
    </source>
</evidence>
<dbReference type="SUPFAM" id="SSF50952">
    <property type="entry name" value="Soluble quinoprotein glucose dehydrogenase"/>
    <property type="match status" value="1"/>
</dbReference>
<evidence type="ECO:0000256" key="4">
    <source>
        <dbReference type="PROSITE-ProRule" id="PRU00433"/>
    </source>
</evidence>
<dbReference type="InterPro" id="IPR055557">
    <property type="entry name" value="DUF7133"/>
</dbReference>
<dbReference type="InterPro" id="IPR011041">
    <property type="entry name" value="Quinoprot_gluc/sorb_DH_b-prop"/>
</dbReference>
<dbReference type="NCBIfam" id="TIGR02604">
    <property type="entry name" value="Piru_Ver_Nterm"/>
    <property type="match status" value="1"/>
</dbReference>
<evidence type="ECO:0000259" key="6">
    <source>
        <dbReference type="PROSITE" id="PS51007"/>
    </source>
</evidence>
<dbReference type="InterPro" id="IPR011042">
    <property type="entry name" value="6-blade_b-propeller_TolB-like"/>
</dbReference>
<organism evidence="7 8">
    <name type="scientific">Luteolibacter rhizosphaerae</name>
    <dbReference type="NCBI Taxonomy" id="2989719"/>
    <lineage>
        <taxon>Bacteria</taxon>
        <taxon>Pseudomonadati</taxon>
        <taxon>Verrucomicrobiota</taxon>
        <taxon>Verrucomicrobiia</taxon>
        <taxon>Verrucomicrobiales</taxon>
        <taxon>Verrucomicrobiaceae</taxon>
        <taxon>Luteolibacter</taxon>
    </lineage>
</organism>
<keyword evidence="2 4" id="KW-0479">Metal-binding</keyword>
<evidence type="ECO:0000256" key="2">
    <source>
        <dbReference type="ARBA" id="ARBA00022723"/>
    </source>
</evidence>
<accession>A0ABT3G5R7</accession>
<feature type="chain" id="PRO_5046703603" evidence="5">
    <location>
        <begin position="20"/>
        <end position="973"/>
    </location>
</feature>
<protein>
    <submittedName>
        <fullName evidence="7">C-type cytochrome</fullName>
    </submittedName>
</protein>
<evidence type="ECO:0000313" key="7">
    <source>
        <dbReference type="EMBL" id="MCW1915192.1"/>
    </source>
</evidence>
<evidence type="ECO:0000256" key="5">
    <source>
        <dbReference type="SAM" id="SignalP"/>
    </source>
</evidence>
<dbReference type="Proteomes" id="UP001165653">
    <property type="component" value="Unassembled WGS sequence"/>
</dbReference>
<sequence>MIRLASFTCCFAFAAVALAEEGMVKGAPAKEAAGRMKVPANFAVDLIAAEPDVVQPIAMSFDHRGRIWVAEGMTYPKRAPEGEGKDRILIFEDADADGSFETKKVFAENLNLVSGIECGFGGLFVGAAPYLMFLADKDGDDRADGQPEILLDGFGYQDTHETLNSFIWGPDGWLYGCHGVFTHSRVGKPGTPDKERVPINAGIWRYHPVTRNFEVFAWGTSNPWGLDFNDRGEAFCEACVIPHLWHIIPGGYYQRQAGSHFNPHIYDPIETIADHRHWVGDIKDHAHWGHENAIPKNVSEAGGGHAHCGFVVCLSDAFPKEFRDSAIFFNVHGHRLNRDTLVQKGSGFVGKHAPDLMLSMDEWFLGVALEAGPDGAIYFTDWHDETSCHRPDPERWDRGNGRVFRLRHGEVKPWKGDLSKLSDLELVRLQAGRDEWALRTGRRILQERVAKGAELDPAAREFLVKTLLDHPDETRRLRAMWCLAASGGMGKEPLFKDASEWVRAWSVRLASQASRSIDTAAWHELAEKEESPVVLLALCSSLQKLTPRRAIEIAERIAPKMNAEDANLTRMFWFGFEALVPRNEKRAVQIALSCPDGRLLEWTARRLAAPDALLEALPTAGDKTTALLAALSGRLDKAPDERLKPEHLEVLAKLAASGDAGMKEKAEALAARSGDKQAAGKLWSTVEDRKAGAKERLEALKLLAGNLTKNDEGRLGGLLDDPALRVPVLLARPDLLDQPAAGDRVAGFTPEEKLAVSRLAAGEGKVARVIEWLEAKKLLDKDVPADAVARLREVRDASLLAKVEARWGKLSSDQAARRALVAEWRGKLKPDILAKAELPKGRAIFDRTCAACHKLFGEGAEIGPELTGGERGNVDHWLDNILDPNALIGQGYELHQIEKNDGTVVTGMLAAQNDNEVTLRMVGVETRVAKKDIKSDKALGMSMMPEGLLSGLSDAEVRDLIGYLMAPAQVKAE</sequence>
<gene>
    <name evidence="7" type="ORF">OJ996_16515</name>
</gene>
<feature type="signal peptide" evidence="5">
    <location>
        <begin position="1"/>
        <end position="19"/>
    </location>
</feature>
<dbReference type="SUPFAM" id="SSF46626">
    <property type="entry name" value="Cytochrome c"/>
    <property type="match status" value="1"/>
</dbReference>
<dbReference type="Pfam" id="PF23500">
    <property type="entry name" value="DUF7133"/>
    <property type="match status" value="1"/>
</dbReference>
<dbReference type="InterPro" id="IPR013428">
    <property type="entry name" value="Membrane-bound_put_N"/>
</dbReference>
<keyword evidence="8" id="KW-1185">Reference proteome</keyword>
<dbReference type="PANTHER" id="PTHR33546">
    <property type="entry name" value="LARGE, MULTIFUNCTIONAL SECRETED PROTEIN-RELATED"/>
    <property type="match status" value="1"/>
</dbReference>